<dbReference type="EMBL" id="SETJ01000058">
    <property type="protein sequence ID" value="RZM16045.1"/>
    <property type="molecule type" value="Genomic_DNA"/>
</dbReference>
<sequence length="81" mass="9664">MPKTNMVLFLIYLMAMYFSFRKSDNPFVLKLRKYRGIILTILPAAFFAIFVMKEGYHDFQNVFLLLTLIGVYYLIRDLRKA</sequence>
<reference evidence="3 4" key="1">
    <citation type="submission" date="2019-01" db="EMBL/GenBank/DDBJ databases">
        <title>Colonization of the human gut by bovine bacteria present in Parmesan cheese.</title>
        <authorList>
            <person name="Lugli G.A."/>
            <person name="Milani C."/>
        </authorList>
    </citation>
    <scope>NUCLEOTIDE SEQUENCE [LARGE SCALE GENOMIC DNA]</scope>
    <source>
        <strain evidence="3 4">LDELB18P1</strain>
    </source>
</reference>
<evidence type="ECO:0000256" key="1">
    <source>
        <dbReference type="SAM" id="Phobius"/>
    </source>
</evidence>
<dbReference type="EMBL" id="JAQIEV010000015">
    <property type="protein sequence ID" value="MDA3782564.1"/>
    <property type="molecule type" value="Genomic_DNA"/>
</dbReference>
<evidence type="ECO:0000313" key="5">
    <source>
        <dbReference type="Proteomes" id="UP001213083"/>
    </source>
</evidence>
<reference evidence="2 5" key="2">
    <citation type="submission" date="2023-01" db="EMBL/GenBank/DDBJ databases">
        <title>Sequencing of the bacterial strains from artisanal fermented milk Matsoni.</title>
        <authorList>
            <person name="Rozman V."/>
            <person name="Accetto T."/>
            <person name="Bogovic Matijasic B."/>
        </authorList>
    </citation>
    <scope>NUCLEOTIDE SEQUENCE [LARGE SCALE GENOMIC DNA]</scope>
    <source>
        <strain evidence="2">Lbl143</strain>
        <strain evidence="5">lbl143</strain>
    </source>
</reference>
<accession>A0A4Q7DU50</accession>
<gene>
    <name evidence="3" type="ORF">LDELB18P1_1360</name>
    <name evidence="2" type="ORF">PF593_05300</name>
</gene>
<keyword evidence="1" id="KW-1133">Transmembrane helix</keyword>
<evidence type="ECO:0000313" key="2">
    <source>
        <dbReference type="EMBL" id="MDA3782564.1"/>
    </source>
</evidence>
<dbReference type="Proteomes" id="UP000292818">
    <property type="component" value="Unassembled WGS sequence"/>
</dbReference>
<evidence type="ECO:0000313" key="3">
    <source>
        <dbReference type="EMBL" id="RZM16045.1"/>
    </source>
</evidence>
<dbReference type="RefSeq" id="WP_171031036.1">
    <property type="nucleotide sequence ID" value="NZ_BNHR01000005.1"/>
</dbReference>
<proteinExistence type="predicted"/>
<name>A0A4Q7DU50_9LACO</name>
<keyword evidence="1" id="KW-0472">Membrane</keyword>
<feature type="transmembrane region" description="Helical" evidence="1">
    <location>
        <begin position="34"/>
        <end position="52"/>
    </location>
</feature>
<dbReference type="Proteomes" id="UP001213083">
    <property type="component" value="Unassembled WGS sequence"/>
</dbReference>
<evidence type="ECO:0000313" key="4">
    <source>
        <dbReference type="Proteomes" id="UP000292818"/>
    </source>
</evidence>
<comment type="caution">
    <text evidence="3">The sequence shown here is derived from an EMBL/GenBank/DDBJ whole genome shotgun (WGS) entry which is preliminary data.</text>
</comment>
<keyword evidence="1" id="KW-0812">Transmembrane</keyword>
<feature type="transmembrane region" description="Helical" evidence="1">
    <location>
        <begin position="6"/>
        <end position="22"/>
    </location>
</feature>
<organism evidence="3 4">
    <name type="scientific">Lactobacillus delbrueckii</name>
    <dbReference type="NCBI Taxonomy" id="1584"/>
    <lineage>
        <taxon>Bacteria</taxon>
        <taxon>Bacillati</taxon>
        <taxon>Bacillota</taxon>
        <taxon>Bacilli</taxon>
        <taxon>Lactobacillales</taxon>
        <taxon>Lactobacillaceae</taxon>
        <taxon>Lactobacillus</taxon>
    </lineage>
</organism>
<feature type="transmembrane region" description="Helical" evidence="1">
    <location>
        <begin position="58"/>
        <end position="75"/>
    </location>
</feature>
<dbReference type="AlphaFoldDB" id="A0A4Q7DU50"/>
<protein>
    <submittedName>
        <fullName evidence="3">Uncharacterized protein</fullName>
    </submittedName>
</protein>